<dbReference type="PIRSF" id="PIRSF006060">
    <property type="entry name" value="AA_transporter"/>
    <property type="match status" value="1"/>
</dbReference>
<dbReference type="Pfam" id="PF13520">
    <property type="entry name" value="AA_permease_2"/>
    <property type="match status" value="1"/>
</dbReference>
<proteinExistence type="predicted"/>
<dbReference type="AlphaFoldDB" id="A0A1L0DEU0"/>
<evidence type="ECO:0000256" key="1">
    <source>
        <dbReference type="ARBA" id="ARBA00004141"/>
    </source>
</evidence>
<evidence type="ECO:0000313" key="7">
    <source>
        <dbReference type="EMBL" id="SGZ50910.1"/>
    </source>
</evidence>
<feature type="transmembrane region" description="Helical" evidence="6">
    <location>
        <begin position="219"/>
        <end position="237"/>
    </location>
</feature>
<gene>
    <name evidence="7" type="ORF">SAMEA4029009_CIC11G00000000436</name>
</gene>
<name>A0A1L0DEU0_9ASCO</name>
<dbReference type="Gene3D" id="1.20.1740.10">
    <property type="entry name" value="Amino acid/polyamine transporter I"/>
    <property type="match status" value="1"/>
</dbReference>
<evidence type="ECO:0000256" key="4">
    <source>
        <dbReference type="ARBA" id="ARBA00022989"/>
    </source>
</evidence>
<organism evidence="7 8">
    <name type="scientific">Sungouiella intermedia</name>
    <dbReference type="NCBI Taxonomy" id="45354"/>
    <lineage>
        <taxon>Eukaryota</taxon>
        <taxon>Fungi</taxon>
        <taxon>Dikarya</taxon>
        <taxon>Ascomycota</taxon>
        <taxon>Saccharomycotina</taxon>
        <taxon>Pichiomycetes</taxon>
        <taxon>Metschnikowiaceae</taxon>
        <taxon>Sungouiella</taxon>
    </lineage>
</organism>
<keyword evidence="4 6" id="KW-1133">Transmembrane helix</keyword>
<accession>A0A1L0DEU0</accession>
<dbReference type="PANTHER" id="PTHR45649:SF6">
    <property type="entry name" value="GABA-SPECIFIC PERMEASE"/>
    <property type="match status" value="1"/>
</dbReference>
<feature type="transmembrane region" description="Helical" evidence="6">
    <location>
        <begin position="404"/>
        <end position="425"/>
    </location>
</feature>
<dbReference type="GO" id="GO:0022857">
    <property type="term" value="F:transmembrane transporter activity"/>
    <property type="evidence" value="ECO:0007669"/>
    <property type="project" value="InterPro"/>
</dbReference>
<evidence type="ECO:0000256" key="5">
    <source>
        <dbReference type="ARBA" id="ARBA00023136"/>
    </source>
</evidence>
<reference evidence="8" key="1">
    <citation type="submission" date="2016-10" db="EMBL/GenBank/DDBJ databases">
        <authorList>
            <person name="Geijer C."/>
            <person name="Jareborg N."/>
            <person name="Dainat J."/>
        </authorList>
    </citation>
    <scope>NUCLEOTIDE SEQUENCE [LARGE SCALE GENOMIC DNA]</scope>
    <source>
        <strain evidence="8">PYCC 4715</strain>
    </source>
</reference>
<keyword evidence="3 6" id="KW-0812">Transmembrane</keyword>
<comment type="subcellular location">
    <subcellularLocation>
        <location evidence="1">Membrane</location>
        <topology evidence="1">Multi-pass membrane protein</topology>
    </subcellularLocation>
</comment>
<evidence type="ECO:0000256" key="2">
    <source>
        <dbReference type="ARBA" id="ARBA00022448"/>
    </source>
</evidence>
<feature type="transmembrane region" description="Helical" evidence="6">
    <location>
        <begin position="187"/>
        <end position="207"/>
    </location>
</feature>
<feature type="transmembrane region" description="Helical" evidence="6">
    <location>
        <begin position="431"/>
        <end position="454"/>
    </location>
</feature>
<feature type="transmembrane region" description="Helical" evidence="6">
    <location>
        <begin position="466"/>
        <end position="489"/>
    </location>
</feature>
<evidence type="ECO:0000256" key="6">
    <source>
        <dbReference type="SAM" id="Phobius"/>
    </source>
</evidence>
<sequence>MEQVKSHRSPIQAIRSNTTERMVHHLDTVLSNREEIRSIDNQHAADDTDLLHQIGYKQEMRREFSTFQVFGIAFSIMGLLPSITTTAAVGLEAGPVGLVWGWFVSGLFILFVGISMSFLGSSIPTSGGLFYYANYYSGENVRVPLSFLIGCSNTLALCSGLCSINYGCVSELFAAVYLGTGFESTKYQVYGVFVAIVLTQLVVCSVTTKMTATVQSISIYMNVFIIVLFLIAVPIGTKVNLKKFNDAHFIFGELQNFRDWSPGWSFMLSWMPAIWTIGAFDSCIHMSEECKDPTRKVPIGIIGSISVCWIVGWFIVIVMCACMKDGDVEAVLGSDTGMVVAQIIQDSLGSKWAIAFMSLIAIAQYLMGMSLLIALSRQVFSFARDHGLPFVYNYVKVINPKIKVPLRATIFSGIFACILALLILIDATAANALFSMAVAGNLLAWGVPILLVILPTASAKRFVPGPFYSLKFFYPINVISCVWLSYVMVMCMFPDNKAVNKDTMNYTCAINGGVWLLSLIYFFAYGYKHYHGPKSNLSAIDAEEAVSMQSETTDAKLG</sequence>
<dbReference type="Proteomes" id="UP000182259">
    <property type="component" value="Chromosome I"/>
</dbReference>
<evidence type="ECO:0000313" key="8">
    <source>
        <dbReference type="Proteomes" id="UP000182259"/>
    </source>
</evidence>
<protein>
    <submittedName>
        <fullName evidence="7">CIC11C00000000436</fullName>
    </submittedName>
</protein>
<dbReference type="PANTHER" id="PTHR45649">
    <property type="entry name" value="AMINO-ACID PERMEASE BAT1"/>
    <property type="match status" value="1"/>
</dbReference>
<feature type="transmembrane region" description="Helical" evidence="6">
    <location>
        <begin position="100"/>
        <end position="133"/>
    </location>
</feature>
<feature type="transmembrane region" description="Helical" evidence="6">
    <location>
        <begin position="509"/>
        <end position="527"/>
    </location>
</feature>
<dbReference type="GO" id="GO:0016020">
    <property type="term" value="C:membrane"/>
    <property type="evidence" value="ECO:0007669"/>
    <property type="project" value="UniProtKB-SubCell"/>
</dbReference>
<feature type="transmembrane region" description="Helical" evidence="6">
    <location>
        <begin position="297"/>
        <end position="319"/>
    </location>
</feature>
<keyword evidence="5 6" id="KW-0472">Membrane</keyword>
<feature type="transmembrane region" description="Helical" evidence="6">
    <location>
        <begin position="352"/>
        <end position="375"/>
    </location>
</feature>
<feature type="transmembrane region" description="Helical" evidence="6">
    <location>
        <begin position="67"/>
        <end position="88"/>
    </location>
</feature>
<evidence type="ECO:0000256" key="3">
    <source>
        <dbReference type="ARBA" id="ARBA00022692"/>
    </source>
</evidence>
<dbReference type="InterPro" id="IPR002293">
    <property type="entry name" value="AA/rel_permease1"/>
</dbReference>
<dbReference type="EMBL" id="LT635764">
    <property type="protein sequence ID" value="SGZ50910.1"/>
    <property type="molecule type" value="Genomic_DNA"/>
</dbReference>
<feature type="transmembrane region" description="Helical" evidence="6">
    <location>
        <begin position="264"/>
        <end position="285"/>
    </location>
</feature>
<keyword evidence="2" id="KW-0813">Transport</keyword>
<feature type="transmembrane region" description="Helical" evidence="6">
    <location>
        <begin position="145"/>
        <end position="167"/>
    </location>
</feature>